<sequence>MATCVGVMRHGFCFRRSESILDFSAKLTDGARDPEAFDADGCKNAAERKYFECRWWCMKLAGARKTHFSESDARRIVVANLRDLLERCCDVDASVRKAAHHIVTNYVRGGLPWVQQVIAEAMLGRMENLWVDEISQAALAQLWRCSSHLGDVVRALDRPQRQRWVSLLVRVLLSRQSCLDPKILISDLKGFHQVFQQRQAGRCSEASSMLKHA</sequence>
<gene>
    <name evidence="1" type="ORF">SNAT2548_LOCUS4833</name>
</gene>
<accession>A0A812IPC6</accession>
<dbReference type="EMBL" id="CAJNDS010000300">
    <property type="protein sequence ID" value="CAE7040824.1"/>
    <property type="molecule type" value="Genomic_DNA"/>
</dbReference>
<dbReference type="Proteomes" id="UP000604046">
    <property type="component" value="Unassembled WGS sequence"/>
</dbReference>
<protein>
    <submittedName>
        <fullName evidence="1">Uncharacterized protein</fullName>
    </submittedName>
</protein>
<name>A0A812IPC6_9DINO</name>
<keyword evidence="2" id="KW-1185">Reference proteome</keyword>
<organism evidence="1 2">
    <name type="scientific">Symbiodinium natans</name>
    <dbReference type="NCBI Taxonomy" id="878477"/>
    <lineage>
        <taxon>Eukaryota</taxon>
        <taxon>Sar</taxon>
        <taxon>Alveolata</taxon>
        <taxon>Dinophyceae</taxon>
        <taxon>Suessiales</taxon>
        <taxon>Symbiodiniaceae</taxon>
        <taxon>Symbiodinium</taxon>
    </lineage>
</organism>
<proteinExistence type="predicted"/>
<dbReference type="AlphaFoldDB" id="A0A812IPC6"/>
<evidence type="ECO:0000313" key="2">
    <source>
        <dbReference type="Proteomes" id="UP000604046"/>
    </source>
</evidence>
<evidence type="ECO:0000313" key="1">
    <source>
        <dbReference type="EMBL" id="CAE7040824.1"/>
    </source>
</evidence>
<reference evidence="1" key="1">
    <citation type="submission" date="2021-02" db="EMBL/GenBank/DDBJ databases">
        <authorList>
            <person name="Dougan E. K."/>
            <person name="Rhodes N."/>
            <person name="Thang M."/>
            <person name="Chan C."/>
        </authorList>
    </citation>
    <scope>NUCLEOTIDE SEQUENCE</scope>
</reference>
<comment type="caution">
    <text evidence="1">The sequence shown here is derived from an EMBL/GenBank/DDBJ whole genome shotgun (WGS) entry which is preliminary data.</text>
</comment>